<dbReference type="InterPro" id="IPR008780">
    <property type="entry name" value="Plasmodium_Vir"/>
</dbReference>
<dbReference type="VEuPathDB" id="PlasmoDB:PocGH01_00220600"/>
<reference evidence="4 5" key="1">
    <citation type="submission" date="2016-05" db="EMBL/GenBank/DDBJ databases">
        <authorList>
            <person name="Naeem Raeece"/>
        </authorList>
    </citation>
    <scope>NUCLEOTIDE SEQUENCE [LARGE SCALE GENOMIC DNA]</scope>
</reference>
<reference evidence="3" key="2">
    <citation type="submission" date="2016-05" db="EMBL/GenBank/DDBJ databases">
        <authorList>
            <person name="Lavstsen T."/>
            <person name="Jespersen J.S."/>
        </authorList>
    </citation>
    <scope>NUCLEOTIDE SEQUENCE [LARGE SCALE GENOMIC DNA]</scope>
</reference>
<evidence type="ECO:0000313" key="5">
    <source>
        <dbReference type="Proteomes" id="UP000078560"/>
    </source>
</evidence>
<dbReference type="Proteomes" id="UP000078546">
    <property type="component" value="Unassembled WGS sequence"/>
</dbReference>
<gene>
    <name evidence="3" type="ORF">POVCU1_067910</name>
    <name evidence="2" type="ORF">POVCU2_0013300</name>
</gene>
<organism evidence="3 4">
    <name type="scientific">Plasmodium ovale curtisi</name>
    <dbReference type="NCBI Taxonomy" id="864141"/>
    <lineage>
        <taxon>Eukaryota</taxon>
        <taxon>Sar</taxon>
        <taxon>Alveolata</taxon>
        <taxon>Apicomplexa</taxon>
        <taxon>Aconoidasida</taxon>
        <taxon>Haemosporida</taxon>
        <taxon>Plasmodiidae</taxon>
        <taxon>Plasmodium</taxon>
        <taxon>Plasmodium (Plasmodium)</taxon>
    </lineage>
</organism>
<evidence type="ECO:0000313" key="3">
    <source>
        <dbReference type="EMBL" id="SBT01575.1"/>
    </source>
</evidence>
<sequence>MEYANGLLKDSGEYYKYKEFDSVTPPVNYETSFNEALSMGQDSDKIKELCGKLAGNLKKFSESKESQIKNTESCGYLHFWLYHNIDSNFKNNAKFQDITDNIIDGGRIYNGIISNKNCSIRFSSNISLKKWIEGKFLHDYFKNFDYIKQTYGSNDNKCEEYSKYISYINTLYKNFNNSYYATDIYRYLQSYKDEIYNPEKIISELNCINRNSAMHLHIRQPVANAEAVGHSEFLSGLTLNDANNDSISTDSNSSSIAGASISLTGMFILFFTAYKFTPLGSWIYAKITRKEKIMHNRNHVTDTMLDNDSKYMDINENISKFHLAYNPS</sequence>
<keyword evidence="1" id="KW-1133">Transmembrane helix</keyword>
<dbReference type="EMBL" id="FLQV01002586">
    <property type="protein sequence ID" value="SBT01575.1"/>
    <property type="molecule type" value="Genomic_DNA"/>
</dbReference>
<dbReference type="EMBL" id="FLQU01000196">
    <property type="protein sequence ID" value="SBS82004.1"/>
    <property type="molecule type" value="Genomic_DNA"/>
</dbReference>
<proteinExistence type="predicted"/>
<dbReference type="Proteomes" id="UP000078560">
    <property type="component" value="Unassembled WGS sequence"/>
</dbReference>
<dbReference type="Pfam" id="PF05795">
    <property type="entry name" value="Plasmodium_Vir"/>
    <property type="match status" value="2"/>
</dbReference>
<protein>
    <submittedName>
        <fullName evidence="3">PIR Superfamily Protein</fullName>
    </submittedName>
</protein>
<keyword evidence="1" id="KW-0812">Transmembrane</keyword>
<accession>A0A1A8X8K6</accession>
<keyword evidence="1" id="KW-0472">Membrane</keyword>
<name>A0A1A8X8K6_PLAOA</name>
<evidence type="ECO:0000313" key="2">
    <source>
        <dbReference type="EMBL" id="SBS82004.1"/>
    </source>
</evidence>
<feature type="transmembrane region" description="Helical" evidence="1">
    <location>
        <begin position="261"/>
        <end position="285"/>
    </location>
</feature>
<evidence type="ECO:0000313" key="4">
    <source>
        <dbReference type="Proteomes" id="UP000078546"/>
    </source>
</evidence>
<dbReference type="AlphaFoldDB" id="A0A1A8X8K6"/>
<evidence type="ECO:0000256" key="1">
    <source>
        <dbReference type="SAM" id="Phobius"/>
    </source>
</evidence>